<dbReference type="Pfam" id="PF24547">
    <property type="entry name" value="DUF7601"/>
    <property type="match status" value="2"/>
</dbReference>
<dbReference type="Pfam" id="PF17802">
    <property type="entry name" value="SpaA"/>
    <property type="match status" value="1"/>
</dbReference>
<dbReference type="Gene3D" id="2.60.40.10">
    <property type="entry name" value="Immunoglobulins"/>
    <property type="match status" value="1"/>
</dbReference>
<dbReference type="InterPro" id="IPR055382">
    <property type="entry name" value="DUF7601"/>
</dbReference>
<dbReference type="AlphaFoldDB" id="V8ARY3"/>
<evidence type="ECO:0000313" key="4">
    <source>
        <dbReference type="Proteomes" id="UP000018692"/>
    </source>
</evidence>
<dbReference type="EMBL" id="AVFE01000007">
    <property type="protein sequence ID" value="ETD05322.1"/>
    <property type="molecule type" value="Genomic_DNA"/>
</dbReference>
<comment type="caution">
    <text evidence="3">The sequence shown here is derived from an EMBL/GenBank/DDBJ whole genome shotgun (WGS) entry which is preliminary data.</text>
</comment>
<dbReference type="PATRIC" id="fig|1380772.3.peg.635"/>
<dbReference type="InterPro" id="IPR013783">
    <property type="entry name" value="Ig-like_fold"/>
</dbReference>
<dbReference type="Proteomes" id="UP000018692">
    <property type="component" value="Unassembled WGS sequence"/>
</dbReference>
<feature type="domain" description="DUF7601" evidence="2">
    <location>
        <begin position="268"/>
        <end position="392"/>
    </location>
</feature>
<proteinExistence type="predicted"/>
<evidence type="ECO:0000313" key="3">
    <source>
        <dbReference type="EMBL" id="ETD05322.1"/>
    </source>
</evidence>
<evidence type="ECO:0000259" key="2">
    <source>
        <dbReference type="Pfam" id="PF24547"/>
    </source>
</evidence>
<accession>V8ARY3</accession>
<feature type="domain" description="SpaA-like prealbumin fold" evidence="1">
    <location>
        <begin position="70"/>
        <end position="135"/>
    </location>
</feature>
<sequence>MSRIKHIFSKLNVRHRVLLSALLLTLIATGITGTLAWSSGRQSALNQGQTSTEMRPVHLLKLERDTEGNQTEIAVPGADFVLYNNQDPENPVQIQTTFTTDQEGRITVSLPPGQYFFQETRLPYGFAPDLDSDNQPIRRYDFTVTMDTTNDSPVVTVYNRRLSGDLIIEKTLVNDDGQELSDEQRTQLFEFRVTFSDNGTYEYQINGEGDMHELAHGQRAVFTNIPVGVHYTVEEVDMTHGQANNSSGNISTTPSIVAFTNRDMTRRGNLILEKEVQNSDGSPVTDEQKLLDFEFEIEFSNVPDGASFRFTTNRYQIDDDPNNDDDIREGTVTSGDTLTLRHGEILTIHDLPVGASYQIRELDTPDFVSGTGTVEGNIVQDANNRHRFINSYQVGGVELLRELCPLKNKLFQRMRQRVKESLNLKLLSNRMKIKSSNIGLLKGLQRARCRTLFLAIPFA</sequence>
<dbReference type="InterPro" id="IPR041033">
    <property type="entry name" value="SpaA_PFL_dom_1"/>
</dbReference>
<reference evidence="3 4" key="1">
    <citation type="submission" date="2013-07" db="EMBL/GenBank/DDBJ databases">
        <title>Isolation of Lactococcus garvieae strain TRF1 from the fecal material of a timber rattlesnake.</title>
        <authorList>
            <person name="McLaughlin R.W."/>
            <person name="Cochran P.A."/>
            <person name="Dowd S.E."/>
        </authorList>
    </citation>
    <scope>NUCLEOTIDE SEQUENCE [LARGE SCALE GENOMIC DNA]</scope>
    <source>
        <strain evidence="3 4">TRF1</strain>
    </source>
</reference>
<dbReference type="Gene3D" id="2.60.40.1140">
    <property type="entry name" value="Collagen-binding surface protein Cna, B-type domain"/>
    <property type="match status" value="2"/>
</dbReference>
<name>V8ARY3_9LACT</name>
<dbReference type="SUPFAM" id="SSF49478">
    <property type="entry name" value="Cna protein B-type domain"/>
    <property type="match status" value="1"/>
</dbReference>
<gene>
    <name evidence="3" type="ORF">N568_0103205</name>
</gene>
<feature type="domain" description="DUF7601" evidence="2">
    <location>
        <begin position="164"/>
        <end position="262"/>
    </location>
</feature>
<organism evidence="3 4">
    <name type="scientific">Lactococcus garvieae TRF1</name>
    <dbReference type="NCBI Taxonomy" id="1380772"/>
    <lineage>
        <taxon>Bacteria</taxon>
        <taxon>Bacillati</taxon>
        <taxon>Bacillota</taxon>
        <taxon>Bacilli</taxon>
        <taxon>Lactobacillales</taxon>
        <taxon>Streptococcaceae</taxon>
        <taxon>Lactococcus</taxon>
    </lineage>
</organism>
<evidence type="ECO:0000259" key="1">
    <source>
        <dbReference type="Pfam" id="PF17802"/>
    </source>
</evidence>
<protein>
    <submittedName>
        <fullName evidence="3">Uncharacterized protein</fullName>
    </submittedName>
</protein>